<protein>
    <recommendedName>
        <fullName evidence="4">Ricin B lectin domain-containing protein</fullName>
    </recommendedName>
</protein>
<evidence type="ECO:0000313" key="3">
    <source>
        <dbReference type="Proteomes" id="UP000014978"/>
    </source>
</evidence>
<dbReference type="EMBL" id="ATCN01000683">
    <property type="protein sequence ID" value="EPR78592.1"/>
    <property type="molecule type" value="Genomic_DNA"/>
</dbReference>
<evidence type="ECO:0008006" key="4">
    <source>
        <dbReference type="Google" id="ProtNLM"/>
    </source>
</evidence>
<accession>S7W9Z4</accession>
<dbReference type="InParanoid" id="S7W9Z4"/>
<proteinExistence type="predicted"/>
<keyword evidence="3" id="KW-1185">Reference proteome</keyword>
<dbReference type="HOGENOM" id="CLU_1556277_0_0_1"/>
<sequence>MLHLFILSIFSTEIIISPSSNPDLLLNDNLQFSNINSKSNKSTTHEYSIAFENGMYYTIINTSQGYIVSADNKLAISEDNTKKYNWNIVPLSNGRYIIQSQDNKCWKHNTKKCRDNKEEKVESDIDTTVQLEDCPQEMEEIPFNMMFNLLIFPSKQEKEKCKELLENNKADL</sequence>
<comment type="caution">
    <text evidence="2">The sequence shown here is derived from an EMBL/GenBank/DDBJ whole genome shotgun (WGS) entry which is preliminary data.</text>
</comment>
<reference evidence="3" key="1">
    <citation type="journal article" date="2013" name="PLoS Genet.">
        <title>The genome of Spraguea lophii and the basis of host-microsporidian interactions.</title>
        <authorList>
            <person name="Campbell S.E."/>
            <person name="Williams T.A."/>
            <person name="Yousuf A."/>
            <person name="Soanes D.M."/>
            <person name="Paszkiewicz K.H."/>
            <person name="Williams B.A.P."/>
        </authorList>
    </citation>
    <scope>NUCLEOTIDE SEQUENCE [LARGE SCALE GENOMIC DNA]</scope>
    <source>
        <strain evidence="3">42_110</strain>
    </source>
</reference>
<dbReference type="VEuPathDB" id="MicrosporidiaDB:SLOPH_1083"/>
<dbReference type="Proteomes" id="UP000014978">
    <property type="component" value="Unassembled WGS sequence"/>
</dbReference>
<evidence type="ECO:0000256" key="1">
    <source>
        <dbReference type="SAM" id="SignalP"/>
    </source>
</evidence>
<organism evidence="2 3">
    <name type="scientific">Spraguea lophii (strain 42_110)</name>
    <name type="common">Microsporidian parasite</name>
    <dbReference type="NCBI Taxonomy" id="1358809"/>
    <lineage>
        <taxon>Eukaryota</taxon>
        <taxon>Fungi</taxon>
        <taxon>Fungi incertae sedis</taxon>
        <taxon>Microsporidia</taxon>
        <taxon>Spragueidae</taxon>
        <taxon>Spraguea</taxon>
    </lineage>
</organism>
<feature type="signal peptide" evidence="1">
    <location>
        <begin position="1"/>
        <end position="16"/>
    </location>
</feature>
<keyword evidence="1" id="KW-0732">Signal</keyword>
<name>S7W9Z4_SPRLO</name>
<feature type="chain" id="PRO_5004546119" description="Ricin B lectin domain-containing protein" evidence="1">
    <location>
        <begin position="17"/>
        <end position="172"/>
    </location>
</feature>
<gene>
    <name evidence="2" type="ORF">SLOPH_1083</name>
</gene>
<dbReference type="AlphaFoldDB" id="S7W9Z4"/>
<evidence type="ECO:0000313" key="2">
    <source>
        <dbReference type="EMBL" id="EPR78592.1"/>
    </source>
</evidence>